<organism evidence="1">
    <name type="scientific">Microvirus mar40</name>
    <dbReference type="NCBI Taxonomy" id="2851175"/>
    <lineage>
        <taxon>Viruses</taxon>
        <taxon>Monodnaviria</taxon>
        <taxon>Sangervirae</taxon>
        <taxon>Phixviricota</taxon>
        <taxon>Malgrandaviricetes</taxon>
        <taxon>Petitvirales</taxon>
        <taxon>Microviridae</taxon>
    </lineage>
</organism>
<evidence type="ECO:0000313" key="1">
    <source>
        <dbReference type="EMBL" id="QXP45076.1"/>
    </source>
</evidence>
<proteinExistence type="predicted"/>
<name>A0A8F6AHT2_9VIRU</name>
<sequence>MKILLQQRKAKTLIDKIKMIDRNYHKKVKVIVNGMGIHSKTVADFRAAKRIIYNKGVRGNGYNVKTVTEDGFITNEYLYKYNTSGIIFTKQIYSAWKEEKMAATEKQLNIFLQL</sequence>
<protein>
    <submittedName>
        <fullName evidence="1">Uncharacterized protein</fullName>
    </submittedName>
</protein>
<dbReference type="EMBL" id="MZ089786">
    <property type="protein sequence ID" value="QXP45076.1"/>
    <property type="molecule type" value="Genomic_DNA"/>
</dbReference>
<reference evidence="1" key="1">
    <citation type="submission" date="2021-04" db="EMBL/GenBank/DDBJ databases">
        <title>Genomes of microviruses identified in yellow-bellied marmot fecal samples.</title>
        <authorList>
            <person name="Varsani A."/>
            <person name="Kraberger S."/>
            <person name="Chatterjee A."/>
            <person name="Richet C."/>
            <person name="Fontenele R.S."/>
            <person name="Schmidlin K."/>
            <person name="Blumstein D.T."/>
        </authorList>
    </citation>
    <scope>NUCLEOTIDE SEQUENCE</scope>
    <source>
        <strain evidence="1">Mar40</strain>
    </source>
</reference>
<accession>A0A8F6AHT2</accession>